<proteinExistence type="predicted"/>
<dbReference type="AlphaFoldDB" id="A0A2G8SW94"/>
<dbReference type="OrthoDB" id="3376843at2"/>
<dbReference type="Proteomes" id="UP000228593">
    <property type="component" value="Unassembled WGS sequence"/>
</dbReference>
<gene>
    <name evidence="1" type="ORF">CR103_20120</name>
</gene>
<dbReference type="InterPro" id="IPR002514">
    <property type="entry name" value="Transposase_8"/>
</dbReference>
<name>A0A2G8SW94_9BURK</name>
<evidence type="ECO:0000313" key="1">
    <source>
        <dbReference type="EMBL" id="PIL38031.1"/>
    </source>
</evidence>
<dbReference type="GO" id="GO:0006313">
    <property type="term" value="P:DNA transposition"/>
    <property type="evidence" value="ECO:0007669"/>
    <property type="project" value="InterPro"/>
</dbReference>
<protein>
    <recommendedName>
        <fullName evidence="3">Transposase</fullName>
    </recommendedName>
</protein>
<evidence type="ECO:0000313" key="2">
    <source>
        <dbReference type="Proteomes" id="UP000228593"/>
    </source>
</evidence>
<dbReference type="EMBL" id="PDOB01000050">
    <property type="protein sequence ID" value="PIL38031.1"/>
    <property type="molecule type" value="Genomic_DNA"/>
</dbReference>
<dbReference type="Pfam" id="PF01527">
    <property type="entry name" value="HTH_Tnp_1"/>
    <property type="match status" value="1"/>
</dbReference>
<dbReference type="PANTHER" id="PTHR37936">
    <property type="entry name" value="TRANSPOSASE INSC FOR INSERTION ELEMENT IS2A-RELATED"/>
    <property type="match status" value="1"/>
</dbReference>
<evidence type="ECO:0008006" key="3">
    <source>
        <dbReference type="Google" id="ProtNLM"/>
    </source>
</evidence>
<reference evidence="1 2" key="1">
    <citation type="submission" date="2017-10" db="EMBL/GenBank/DDBJ databases">
        <title>Massilia psychrophilum sp. nov., a novel purple-pigmented bacterium isolated from Tianshan glacier, Xinjiang Municipality, China.</title>
        <authorList>
            <person name="Wang H."/>
        </authorList>
    </citation>
    <scope>NUCLEOTIDE SEQUENCE [LARGE SCALE GENOMIC DNA]</scope>
    <source>
        <strain evidence="1 2">JCM 30813</strain>
    </source>
</reference>
<dbReference type="NCBIfam" id="NF047595">
    <property type="entry name" value="IS66_ISRel24_TnpA"/>
    <property type="match status" value="1"/>
</dbReference>
<dbReference type="PANTHER" id="PTHR37936:SF3">
    <property type="entry name" value="TRANSPOSASE INSC FOR INSERTION ELEMENT IS2A-RELATED"/>
    <property type="match status" value="1"/>
</dbReference>
<dbReference type="GO" id="GO:0043565">
    <property type="term" value="F:sequence-specific DNA binding"/>
    <property type="evidence" value="ECO:0007669"/>
    <property type="project" value="InterPro"/>
</dbReference>
<dbReference type="SUPFAM" id="SSF48295">
    <property type="entry name" value="TrpR-like"/>
    <property type="match status" value="1"/>
</dbReference>
<comment type="caution">
    <text evidence="1">The sequence shown here is derived from an EMBL/GenBank/DDBJ whole genome shotgun (WGS) entry which is preliminary data.</text>
</comment>
<sequence length="129" mass="13972">MTGTTLDTDIKRGTRKGRPNYTIDFKRRLAMAACEPAISVSKLALAHQVNANMVFKWRRQYRAGLFGAEPAFLPVALVTATKPASPAAPSPQVVACEGSIEIRIADAVVRVHGAVDAKMLRIVLQSLRS</sequence>
<dbReference type="InterPro" id="IPR010921">
    <property type="entry name" value="Trp_repressor/repl_initiator"/>
</dbReference>
<keyword evidence="2" id="KW-1185">Reference proteome</keyword>
<accession>A0A2G8SW94</accession>
<organism evidence="1 2">
    <name type="scientific">Massilia psychrophila</name>
    <dbReference type="NCBI Taxonomy" id="1603353"/>
    <lineage>
        <taxon>Bacteria</taxon>
        <taxon>Pseudomonadati</taxon>
        <taxon>Pseudomonadota</taxon>
        <taxon>Betaproteobacteria</taxon>
        <taxon>Burkholderiales</taxon>
        <taxon>Oxalobacteraceae</taxon>
        <taxon>Telluria group</taxon>
        <taxon>Massilia</taxon>
    </lineage>
</organism>
<dbReference type="GO" id="GO:0004803">
    <property type="term" value="F:transposase activity"/>
    <property type="evidence" value="ECO:0007669"/>
    <property type="project" value="InterPro"/>
</dbReference>